<sequence length="339" mass="35770">MKTNKIFKNILSLLTFGFVVFSCNKPNAETEVANIESVVFTKAKNSTPAINPTDATAAYKALFITKTPAPAYAALEAQLKANIEADGTIKVTVPFNTKLNISTAAPLTATITLKEKLGENVYLGKDKLDANAHSFDHVITTKLVHSELKNGVSKTFKISKKEGDKVIDEKSFKVVFIHDENPSNVSALALDTAGSKVTGLGFITATGSGAINEKINSGTAATPVNPTKESTSGGAGTKASPYALTMTAASSGGQELVSGTSISSNNTTIKFKVDVLKLPEGAFIDATTTEFNNDADHPVTNPTISTGFTPTDNNKGIQFRVVAQDGTSATYYKLTFKNS</sequence>
<keyword evidence="3" id="KW-1185">Reference proteome</keyword>
<reference evidence="2 3" key="1">
    <citation type="submission" date="2014-03" db="EMBL/GenBank/DDBJ databases">
        <title>complete genome sequence of Flavobacteriaceae bacterium JBKA-6.</title>
        <authorList>
            <person name="Takano T."/>
            <person name="Nakamura Y."/>
            <person name="Takuma S."/>
            <person name="Yasuike M."/>
            <person name="Matsuyama T."/>
            <person name="Sakai T."/>
            <person name="Fujiwara A."/>
            <person name="Kimoto K."/>
            <person name="Fukuda Y."/>
            <person name="Kondo H."/>
            <person name="Hirono I."/>
            <person name="Nakayasu C."/>
        </authorList>
    </citation>
    <scope>NUCLEOTIDE SEQUENCE [LARGE SCALE GENOMIC DNA]</scope>
    <source>
        <strain evidence="2 3">JBKA-6</strain>
    </source>
</reference>
<protein>
    <recommendedName>
        <fullName evidence="4">Lipoprotein</fullName>
    </recommendedName>
</protein>
<dbReference type="Proteomes" id="UP000243197">
    <property type="component" value="Chromosome"/>
</dbReference>
<organism evidence="2 3">
    <name type="scientific">Ichthyobacterium seriolicida</name>
    <dbReference type="NCBI Taxonomy" id="242600"/>
    <lineage>
        <taxon>Bacteria</taxon>
        <taxon>Pseudomonadati</taxon>
        <taxon>Bacteroidota</taxon>
        <taxon>Flavobacteriia</taxon>
        <taxon>Flavobacteriales</taxon>
        <taxon>Ichthyobacteriaceae</taxon>
        <taxon>Ichthyobacterium</taxon>
    </lineage>
</organism>
<dbReference type="PROSITE" id="PS51257">
    <property type="entry name" value="PROKAR_LIPOPROTEIN"/>
    <property type="match status" value="1"/>
</dbReference>
<accession>A0A1J1DZ84</accession>
<dbReference type="OrthoDB" id="9814063at2"/>
<dbReference type="AlphaFoldDB" id="A0A1J1DZ84"/>
<evidence type="ECO:0008006" key="4">
    <source>
        <dbReference type="Google" id="ProtNLM"/>
    </source>
</evidence>
<evidence type="ECO:0000313" key="2">
    <source>
        <dbReference type="EMBL" id="BAV95226.1"/>
    </source>
</evidence>
<evidence type="ECO:0000256" key="1">
    <source>
        <dbReference type="SAM" id="MobiDB-lite"/>
    </source>
</evidence>
<proteinExistence type="predicted"/>
<dbReference type="RefSeq" id="WP_157776976.1">
    <property type="nucleotide sequence ID" value="NZ_AP014564.1"/>
</dbReference>
<gene>
    <name evidence="2" type="ORF">JBKA6_1213</name>
</gene>
<name>A0A1J1DZ84_9FLAO</name>
<feature type="region of interest" description="Disordered" evidence="1">
    <location>
        <begin position="218"/>
        <end position="237"/>
    </location>
</feature>
<dbReference type="EMBL" id="AP014564">
    <property type="protein sequence ID" value="BAV95226.1"/>
    <property type="molecule type" value="Genomic_DNA"/>
</dbReference>
<evidence type="ECO:0000313" key="3">
    <source>
        <dbReference type="Proteomes" id="UP000243197"/>
    </source>
</evidence>
<feature type="compositionally biased region" description="Polar residues" evidence="1">
    <location>
        <begin position="218"/>
        <end position="232"/>
    </location>
</feature>
<dbReference type="KEGG" id="ise:JBKA6_1213"/>